<dbReference type="Gene3D" id="1.10.12.10">
    <property type="entry name" value="Lyase 2-enoyl-coa Hydratase, Chain A, domain 2"/>
    <property type="match status" value="1"/>
</dbReference>
<dbReference type="InterPro" id="IPR014748">
    <property type="entry name" value="Enoyl-CoA_hydra_C"/>
</dbReference>
<dbReference type="InterPro" id="IPR051053">
    <property type="entry name" value="ECH/Chromodomain_protein"/>
</dbReference>
<organism evidence="4 5">
    <name type="scientific">Tetraodon nigroviridis</name>
    <name type="common">Spotted green pufferfish</name>
    <name type="synonym">Chelonodon nigroviridis</name>
    <dbReference type="NCBI Taxonomy" id="99883"/>
    <lineage>
        <taxon>Eukaryota</taxon>
        <taxon>Metazoa</taxon>
        <taxon>Chordata</taxon>
        <taxon>Craniata</taxon>
        <taxon>Vertebrata</taxon>
        <taxon>Euteleostomi</taxon>
        <taxon>Actinopterygii</taxon>
        <taxon>Neopterygii</taxon>
        <taxon>Teleostei</taxon>
        <taxon>Neoteleostei</taxon>
        <taxon>Acanthomorphata</taxon>
        <taxon>Eupercaria</taxon>
        <taxon>Tetraodontiformes</taxon>
        <taxon>Tetradontoidea</taxon>
        <taxon>Tetraodontidae</taxon>
        <taxon>Tetraodon</taxon>
    </lineage>
</organism>
<reference evidence="4" key="3">
    <citation type="submission" date="2025-09" db="UniProtKB">
        <authorList>
            <consortium name="Ensembl"/>
        </authorList>
    </citation>
    <scope>IDENTIFICATION</scope>
</reference>
<dbReference type="InParanoid" id="H3CBM6"/>
<evidence type="ECO:0000256" key="1">
    <source>
        <dbReference type="ARBA" id="ARBA00004123"/>
    </source>
</evidence>
<dbReference type="InterPro" id="IPR001753">
    <property type="entry name" value="Enoyl-CoA_hydra/iso"/>
</dbReference>
<feature type="region of interest" description="Disordered" evidence="3">
    <location>
        <begin position="1"/>
        <end position="24"/>
    </location>
</feature>
<dbReference type="PANTHER" id="PTHR43684">
    <property type="match status" value="1"/>
</dbReference>
<dbReference type="FunCoup" id="H3CBM6">
    <property type="interactions" value="834"/>
</dbReference>
<dbReference type="Pfam" id="PF00378">
    <property type="entry name" value="ECH_1"/>
    <property type="match status" value="1"/>
</dbReference>
<comment type="subcellular location">
    <subcellularLocation>
        <location evidence="1">Nucleus</location>
    </subcellularLocation>
</comment>
<evidence type="ECO:0000313" key="4">
    <source>
        <dbReference type="Ensembl" id="ENSTNIP00000005648.1"/>
    </source>
</evidence>
<dbReference type="PANTHER" id="PTHR43684:SF5">
    <property type="entry name" value="CHROMODOMAIN Y-LIKE PROTEIN"/>
    <property type="match status" value="1"/>
</dbReference>
<evidence type="ECO:0000256" key="2">
    <source>
        <dbReference type="ARBA" id="ARBA00023242"/>
    </source>
</evidence>
<dbReference type="GO" id="GO:0005634">
    <property type="term" value="C:nucleus"/>
    <property type="evidence" value="ECO:0007669"/>
    <property type="project" value="UniProtKB-SubCell"/>
</dbReference>
<dbReference type="SUPFAM" id="SSF52096">
    <property type="entry name" value="ClpP/crotonase"/>
    <property type="match status" value="1"/>
</dbReference>
<dbReference type="FunFam" id="3.90.226.10:FF:000012">
    <property type="entry name" value="Chromodomain Y-like protein 2"/>
    <property type="match status" value="1"/>
</dbReference>
<name>H3CBM6_TETNG</name>
<proteinExistence type="predicted"/>
<dbReference type="GO" id="GO:0003714">
    <property type="term" value="F:transcription corepressor activity"/>
    <property type="evidence" value="ECO:0007669"/>
    <property type="project" value="TreeGrafter"/>
</dbReference>
<dbReference type="OMA" id="IKWAAND"/>
<feature type="compositionally biased region" description="Low complexity" evidence="3">
    <location>
        <begin position="8"/>
        <end position="23"/>
    </location>
</feature>
<dbReference type="HOGENOM" id="CLU_009834_7_2_1"/>
<dbReference type="InterPro" id="IPR029045">
    <property type="entry name" value="ClpP/crotonase-like_dom_sf"/>
</dbReference>
<dbReference type="CDD" id="cd06558">
    <property type="entry name" value="crotonase-like"/>
    <property type="match status" value="1"/>
</dbReference>
<protein>
    <submittedName>
        <fullName evidence="4">Chromodomain Y-linked 1</fullName>
    </submittedName>
</protein>
<evidence type="ECO:0000256" key="3">
    <source>
        <dbReference type="SAM" id="MobiDB-lite"/>
    </source>
</evidence>
<reference evidence="4" key="2">
    <citation type="submission" date="2025-08" db="UniProtKB">
        <authorList>
            <consortium name="Ensembl"/>
        </authorList>
    </citation>
    <scope>IDENTIFICATION</scope>
</reference>
<reference evidence="5" key="1">
    <citation type="journal article" date="2004" name="Nature">
        <title>Genome duplication in the teleost fish Tetraodon nigroviridis reveals the early vertebrate proto-karyotype.</title>
        <authorList>
            <person name="Jaillon O."/>
            <person name="Aury J.-M."/>
            <person name="Brunet F."/>
            <person name="Petit J.-L."/>
            <person name="Stange-Thomann N."/>
            <person name="Mauceli E."/>
            <person name="Bouneau L."/>
            <person name="Fischer C."/>
            <person name="Ozouf-Costaz C."/>
            <person name="Bernot A."/>
            <person name="Nicaud S."/>
            <person name="Jaffe D."/>
            <person name="Fisher S."/>
            <person name="Lutfalla G."/>
            <person name="Dossat C."/>
            <person name="Segurens B."/>
            <person name="Dasilva C."/>
            <person name="Salanoubat M."/>
            <person name="Levy M."/>
            <person name="Boudet N."/>
            <person name="Castellano S."/>
            <person name="Anthouard V."/>
            <person name="Jubin C."/>
            <person name="Castelli V."/>
            <person name="Katinka M."/>
            <person name="Vacherie B."/>
            <person name="Biemont C."/>
            <person name="Skalli Z."/>
            <person name="Cattolico L."/>
            <person name="Poulain J."/>
            <person name="De Berardinis V."/>
            <person name="Cruaud C."/>
            <person name="Duprat S."/>
            <person name="Brottier P."/>
            <person name="Coutanceau J.-P."/>
            <person name="Gouzy J."/>
            <person name="Parra G."/>
            <person name="Lardier G."/>
            <person name="Chapple C."/>
            <person name="McKernan K.J."/>
            <person name="McEwan P."/>
            <person name="Bosak S."/>
            <person name="Kellis M."/>
            <person name="Volff J.-N."/>
            <person name="Guigo R."/>
            <person name="Zody M.C."/>
            <person name="Mesirov J."/>
            <person name="Lindblad-Toh K."/>
            <person name="Birren B."/>
            <person name="Nusbaum C."/>
            <person name="Kahn D."/>
            <person name="Robinson-Rechavi M."/>
            <person name="Laudet V."/>
            <person name="Schachter V."/>
            <person name="Quetier F."/>
            <person name="Saurin W."/>
            <person name="Scarpelli C."/>
            <person name="Wincker P."/>
            <person name="Lander E.S."/>
            <person name="Weissenbach J."/>
            <person name="Roest Crollius H."/>
        </authorList>
    </citation>
    <scope>NUCLEOTIDE SEQUENCE [LARGE SCALE GENOMIC DNA]</scope>
</reference>
<dbReference type="Gene3D" id="3.90.226.10">
    <property type="entry name" value="2-enoyl-CoA Hydratase, Chain A, domain 1"/>
    <property type="match status" value="1"/>
</dbReference>
<dbReference type="AlphaFoldDB" id="H3CBM6"/>
<dbReference type="STRING" id="99883.ENSTNIP00000005648"/>
<keyword evidence="2" id="KW-0539">Nucleus</keyword>
<dbReference type="GeneTree" id="ENSGT00940000155106"/>
<keyword evidence="5" id="KW-1185">Reference proteome</keyword>
<dbReference type="Proteomes" id="UP000007303">
    <property type="component" value="Unassembled WGS sequence"/>
</dbReference>
<evidence type="ECO:0000313" key="5">
    <source>
        <dbReference type="Proteomes" id="UP000007303"/>
    </source>
</evidence>
<dbReference type="Ensembl" id="ENSTNIT00000005796.1">
    <property type="protein sequence ID" value="ENSTNIP00000005648.1"/>
    <property type="gene ID" value="ENSTNIG00000003076.1"/>
</dbReference>
<sequence>AGGPPSNGTTAAQTTVAGATGATTKRRVEDRGAFDKRLRFSVRQTESAYRYRDIVVKKQDGFTHILLSTKSSENNTLNPEVMKEIQGAMATAASDDSKLVLLSAVGSVFCCGLDFLSFIRRLTDDRKKESVRMSDSLRTFVNTFIQFKKPVVAAVNGPALGLGAAILPLCDIVWANEKAWFQTPLTYGQTPDACSSFTFPRIMGVASANELLLSGRKLTAQEACSKGLVSQVLWPGTFTQEVLRIKELVAVDAAVLQESKALVRDTSRGALEQANERECEALKRVWGSSQGTDSILQYLQRRTELY</sequence>
<accession>H3CBM6</accession>